<proteinExistence type="inferred from homology"/>
<dbReference type="InterPro" id="IPR027417">
    <property type="entry name" value="P-loop_NTPase"/>
</dbReference>
<dbReference type="PANTHER" id="PTHR23076:SF97">
    <property type="entry name" value="ATP-DEPENDENT ZINC METALLOPROTEASE YME1L1"/>
    <property type="match status" value="1"/>
</dbReference>
<dbReference type="GO" id="GO:0006508">
    <property type="term" value="P:proteolysis"/>
    <property type="evidence" value="ECO:0007669"/>
    <property type="project" value="UniProtKB-KW"/>
</dbReference>
<dbReference type="OrthoDB" id="9809379at2"/>
<keyword evidence="8" id="KW-0067">ATP-binding</keyword>
<evidence type="ECO:0000256" key="8">
    <source>
        <dbReference type="RuleBase" id="RU003651"/>
    </source>
</evidence>
<evidence type="ECO:0000259" key="10">
    <source>
        <dbReference type="SMART" id="SM00382"/>
    </source>
</evidence>
<comment type="caution">
    <text evidence="11">The sequence shown here is derived from an EMBL/GenBank/DDBJ whole genome shotgun (WGS) entry which is preliminary data.</text>
</comment>
<dbReference type="Pfam" id="PF17862">
    <property type="entry name" value="AAA_lid_3"/>
    <property type="match status" value="1"/>
</dbReference>
<dbReference type="InterPro" id="IPR003593">
    <property type="entry name" value="AAA+_ATPase"/>
</dbReference>
<keyword evidence="6" id="KW-0862">Zinc</keyword>
<dbReference type="Proteomes" id="UP000249746">
    <property type="component" value="Unassembled WGS sequence"/>
</dbReference>
<dbReference type="Pfam" id="PF00004">
    <property type="entry name" value="AAA"/>
    <property type="match status" value="1"/>
</dbReference>
<accession>A0A2W6NJI9</accession>
<dbReference type="Gene3D" id="1.10.8.60">
    <property type="match status" value="1"/>
</dbReference>
<dbReference type="CDD" id="cd19501">
    <property type="entry name" value="RecA-like_FtsH"/>
    <property type="match status" value="1"/>
</dbReference>
<feature type="transmembrane region" description="Helical" evidence="9">
    <location>
        <begin position="6"/>
        <end position="25"/>
    </location>
</feature>
<protein>
    <submittedName>
        <fullName evidence="11">AAA family ATPase</fullName>
    </submittedName>
</protein>
<keyword evidence="7" id="KW-0482">Metalloprotease</keyword>
<dbReference type="GO" id="GO:0004176">
    <property type="term" value="F:ATP-dependent peptidase activity"/>
    <property type="evidence" value="ECO:0007669"/>
    <property type="project" value="InterPro"/>
</dbReference>
<dbReference type="AlphaFoldDB" id="A0A2W6NJI9"/>
<dbReference type="EMBL" id="NBIU01000029">
    <property type="protein sequence ID" value="PZT47546.1"/>
    <property type="molecule type" value="Genomic_DNA"/>
</dbReference>
<dbReference type="InterPro" id="IPR003959">
    <property type="entry name" value="ATPase_AAA_core"/>
</dbReference>
<dbReference type="RefSeq" id="WP_111230379.1">
    <property type="nucleotide sequence ID" value="NZ_NBIU01000029.1"/>
</dbReference>
<keyword evidence="8" id="KW-0547">Nucleotide-binding</keyword>
<comment type="similarity">
    <text evidence="8">Belongs to the AAA ATPase family.</text>
</comment>
<evidence type="ECO:0000256" key="3">
    <source>
        <dbReference type="ARBA" id="ARBA00022670"/>
    </source>
</evidence>
<dbReference type="Gene3D" id="3.40.50.300">
    <property type="entry name" value="P-loop containing nucleotide triphosphate hydrolases"/>
    <property type="match status" value="1"/>
</dbReference>
<dbReference type="GO" id="GO:0046872">
    <property type="term" value="F:metal ion binding"/>
    <property type="evidence" value="ECO:0007669"/>
    <property type="project" value="UniProtKB-KW"/>
</dbReference>
<comment type="similarity">
    <text evidence="2">In the C-terminal section; belongs to the peptidase M41 family.</text>
</comment>
<name>A0A2W6NJI9_9HELI</name>
<dbReference type="GO" id="GO:0004222">
    <property type="term" value="F:metalloendopeptidase activity"/>
    <property type="evidence" value="ECO:0007669"/>
    <property type="project" value="InterPro"/>
</dbReference>
<evidence type="ECO:0000256" key="4">
    <source>
        <dbReference type="ARBA" id="ARBA00022723"/>
    </source>
</evidence>
<organism evidence="11 12">
    <name type="scientific">Helicobacter valdiviensis</name>
    <dbReference type="NCBI Taxonomy" id="1458358"/>
    <lineage>
        <taxon>Bacteria</taxon>
        <taxon>Pseudomonadati</taxon>
        <taxon>Campylobacterota</taxon>
        <taxon>Epsilonproteobacteria</taxon>
        <taxon>Campylobacterales</taxon>
        <taxon>Helicobacteraceae</taxon>
        <taxon>Helicobacter</taxon>
    </lineage>
</organism>
<dbReference type="Pfam" id="PF01434">
    <property type="entry name" value="Peptidase_M41"/>
    <property type="match status" value="1"/>
</dbReference>
<gene>
    <name evidence="11" type="ORF">B6S12_08515</name>
</gene>
<evidence type="ECO:0000256" key="5">
    <source>
        <dbReference type="ARBA" id="ARBA00022801"/>
    </source>
</evidence>
<evidence type="ECO:0000313" key="11">
    <source>
        <dbReference type="EMBL" id="PZT47546.1"/>
    </source>
</evidence>
<dbReference type="FunFam" id="3.40.50.300:FF:002568">
    <property type="entry name" value="Cell division protein (FtsH)"/>
    <property type="match status" value="1"/>
</dbReference>
<dbReference type="SUPFAM" id="SSF140990">
    <property type="entry name" value="FtsH protease domain-like"/>
    <property type="match status" value="1"/>
</dbReference>
<dbReference type="SMART" id="SM00382">
    <property type="entry name" value="AAA"/>
    <property type="match status" value="1"/>
</dbReference>
<keyword evidence="3" id="KW-0645">Protease</keyword>
<evidence type="ECO:0000256" key="7">
    <source>
        <dbReference type="ARBA" id="ARBA00023049"/>
    </source>
</evidence>
<keyword evidence="9" id="KW-1133">Transmembrane helix</keyword>
<sequence length="554" mass="62566">MQKSRILIFAFLAFFLAILLFFVFISKDKSELISSTQLQNLMQNTLPQNAKIKGDYLYFNLENTSYKIAKDSLDLQEFGKKVPISIAKENNNLSLFIFGGIFLVIILLLFLQKKPSKQSLTNSQNTLQSQAAKDYANAAFDLYRIKPMISNLSFEDVAGISEAKTELEEIIDYLKDPKKYQDFGLKLPKGVLLIGPPGVGKTLIAKAVAGEAKVPFFYQSGASFVQIYVGMGAKKVSDLFTKAKLNAPSIIFIDEIDAVGKARGGGRNDEREATLNQLLTEMDGFEDSNGVIVIGATNNIESMDEALLRSGRFDRRVYVELPNLQERIKILKVHSRNKTCDFDYEEVARHCVGFSGADLAALLNEAGLLALKRHSKIITKEDVLNVKNKIVLGTKKKLNLEDKEKEILAYYKAAKAFANYYFGFSFDKVSLSNEDNKQNTKELASKNELTNQLKVLLSGIAALELLYNEKYTYSKEDLKEAKNLAQKMIENYGMGEFLIGKQEDCVLLLEECKKQMFDFFKNYQKQLKAIALKLLEEEKIDYKEIENIASRQFI</sequence>
<comment type="cofactor">
    <cofactor evidence="1">
        <name>Zn(2+)</name>
        <dbReference type="ChEBI" id="CHEBI:29105"/>
    </cofactor>
</comment>
<feature type="transmembrane region" description="Helical" evidence="9">
    <location>
        <begin position="93"/>
        <end position="111"/>
    </location>
</feature>
<feature type="domain" description="AAA+ ATPase" evidence="10">
    <location>
        <begin position="187"/>
        <end position="323"/>
    </location>
</feature>
<dbReference type="GO" id="GO:0030163">
    <property type="term" value="P:protein catabolic process"/>
    <property type="evidence" value="ECO:0007669"/>
    <property type="project" value="TreeGrafter"/>
</dbReference>
<evidence type="ECO:0000313" key="12">
    <source>
        <dbReference type="Proteomes" id="UP000249746"/>
    </source>
</evidence>
<dbReference type="InterPro" id="IPR000642">
    <property type="entry name" value="Peptidase_M41"/>
</dbReference>
<dbReference type="InterPro" id="IPR037219">
    <property type="entry name" value="Peptidase_M41-like"/>
</dbReference>
<dbReference type="SUPFAM" id="SSF52540">
    <property type="entry name" value="P-loop containing nucleoside triphosphate hydrolases"/>
    <property type="match status" value="1"/>
</dbReference>
<keyword evidence="12" id="KW-1185">Reference proteome</keyword>
<evidence type="ECO:0000256" key="6">
    <source>
        <dbReference type="ARBA" id="ARBA00022833"/>
    </source>
</evidence>
<dbReference type="InterPro" id="IPR003960">
    <property type="entry name" value="ATPase_AAA_CS"/>
</dbReference>
<keyword evidence="5" id="KW-0378">Hydrolase</keyword>
<keyword evidence="4" id="KW-0479">Metal-binding</keyword>
<dbReference type="GO" id="GO:0005886">
    <property type="term" value="C:plasma membrane"/>
    <property type="evidence" value="ECO:0007669"/>
    <property type="project" value="TreeGrafter"/>
</dbReference>
<keyword evidence="9" id="KW-0812">Transmembrane</keyword>
<evidence type="ECO:0000256" key="9">
    <source>
        <dbReference type="SAM" id="Phobius"/>
    </source>
</evidence>
<dbReference type="Gene3D" id="1.20.58.760">
    <property type="entry name" value="Peptidase M41"/>
    <property type="match status" value="1"/>
</dbReference>
<dbReference type="GO" id="GO:0016887">
    <property type="term" value="F:ATP hydrolysis activity"/>
    <property type="evidence" value="ECO:0007669"/>
    <property type="project" value="InterPro"/>
</dbReference>
<dbReference type="PROSITE" id="PS00674">
    <property type="entry name" value="AAA"/>
    <property type="match status" value="1"/>
</dbReference>
<evidence type="ECO:0000256" key="2">
    <source>
        <dbReference type="ARBA" id="ARBA00010044"/>
    </source>
</evidence>
<dbReference type="InterPro" id="IPR041569">
    <property type="entry name" value="AAA_lid_3"/>
</dbReference>
<evidence type="ECO:0000256" key="1">
    <source>
        <dbReference type="ARBA" id="ARBA00001947"/>
    </source>
</evidence>
<dbReference type="GO" id="GO:0005524">
    <property type="term" value="F:ATP binding"/>
    <property type="evidence" value="ECO:0007669"/>
    <property type="project" value="UniProtKB-KW"/>
</dbReference>
<dbReference type="PANTHER" id="PTHR23076">
    <property type="entry name" value="METALLOPROTEASE M41 FTSH"/>
    <property type="match status" value="1"/>
</dbReference>
<reference evidence="11 12" key="1">
    <citation type="submission" date="2017-03" db="EMBL/GenBank/DDBJ databases">
        <title>Genomic and clinical evidence uncovers the enterohepatic species Helicobacter valdiviensis as a potential human intestinal pathogen.</title>
        <authorList>
            <person name="Fresia P."/>
            <person name="Jara R."/>
            <person name="Sierra R."/>
            <person name="Ferres I."/>
            <person name="Greif G."/>
            <person name="Iraola G."/>
            <person name="Collado L."/>
        </authorList>
    </citation>
    <scope>NUCLEOTIDE SEQUENCE [LARGE SCALE GENOMIC DNA]</scope>
    <source>
        <strain evidence="11 12">WBE14</strain>
    </source>
</reference>
<keyword evidence="9" id="KW-0472">Membrane</keyword>